<proteinExistence type="predicted"/>
<accession>A0A2S4N8G0</accession>
<dbReference type="Proteomes" id="UP000237056">
    <property type="component" value="Unassembled WGS sequence"/>
</dbReference>
<gene>
    <name evidence="1" type="ORF">Q361_10647</name>
</gene>
<dbReference type="SUPFAM" id="SSF52096">
    <property type="entry name" value="ClpP/crotonase"/>
    <property type="match status" value="1"/>
</dbReference>
<dbReference type="RefSeq" id="WP_103725760.1">
    <property type="nucleotide sequence ID" value="NZ_PQNY01000006.1"/>
</dbReference>
<dbReference type="Gene3D" id="3.90.226.10">
    <property type="entry name" value="2-enoyl-CoA Hydratase, Chain A, domain 1"/>
    <property type="match status" value="1"/>
</dbReference>
<name>A0A2S4N8G0_9FLAO</name>
<dbReference type="OrthoDB" id="5480566at2"/>
<organism evidence="1 2">
    <name type="scientific">Flavobacterium croceum DSM 17960</name>
    <dbReference type="NCBI Taxonomy" id="1121886"/>
    <lineage>
        <taxon>Bacteria</taxon>
        <taxon>Pseudomonadati</taxon>
        <taxon>Bacteroidota</taxon>
        <taxon>Flavobacteriia</taxon>
        <taxon>Flavobacteriales</taxon>
        <taxon>Flavobacteriaceae</taxon>
        <taxon>Flavobacterium</taxon>
    </lineage>
</organism>
<evidence type="ECO:0000313" key="2">
    <source>
        <dbReference type="Proteomes" id="UP000237056"/>
    </source>
</evidence>
<sequence length="424" mass="49305">MKKIFTLIALLTVTIFFGQEIKTEDWTTDLNFLKTELPKKHKNLFFKVSKQDFEAELNKIILNLDKDSDVETSIKLTQLIAKIGDTHTMANISSFFKSRYTIPLNLNWFKEGLFVTGTSKNNYEILDKKIVAINNFKVEQIVDSLKTLFVDENLGMVKTNTDNLIRVNALLKYFGFSKNNENSYSIEVEDLEGKKYYHTLNEIETDNVKKDFISTKLNTEKPFYLNGSGKFFKDEYFAQDKIYYIQYNKCISKETVEKYGDKDEAYKYPSFDEFSEKIIKTINEKDIDKLIFDIRFNKGGSSYLAENLINKIAENKKLNKKGKLFLVVGSDTFSSAIFNAVYFKEKTNVITIGEETSGKPNHYGFVGSFVLPYSQIKINYSKEYWKLTDDNVNTLPIDYKIETSFQDYKNGLDKAYEFVKNFKN</sequence>
<dbReference type="InterPro" id="IPR029045">
    <property type="entry name" value="ClpP/crotonase-like_dom_sf"/>
</dbReference>
<dbReference type="AlphaFoldDB" id="A0A2S4N8G0"/>
<reference evidence="1 2" key="1">
    <citation type="submission" date="2018-01" db="EMBL/GenBank/DDBJ databases">
        <title>Genomic Encyclopedia of Type Strains, Phase I: the one thousand microbial genomes (KMG-I) project.</title>
        <authorList>
            <person name="Goeker M."/>
        </authorList>
    </citation>
    <scope>NUCLEOTIDE SEQUENCE [LARGE SCALE GENOMIC DNA]</scope>
    <source>
        <strain evidence="1 2">DSM 17960</strain>
    </source>
</reference>
<keyword evidence="2" id="KW-1185">Reference proteome</keyword>
<dbReference type="EMBL" id="PQNY01000006">
    <property type="protein sequence ID" value="POS01985.1"/>
    <property type="molecule type" value="Genomic_DNA"/>
</dbReference>
<comment type="caution">
    <text evidence="1">The sequence shown here is derived from an EMBL/GenBank/DDBJ whole genome shotgun (WGS) entry which is preliminary data.</text>
</comment>
<evidence type="ECO:0000313" key="1">
    <source>
        <dbReference type="EMBL" id="POS01985.1"/>
    </source>
</evidence>
<protein>
    <submittedName>
        <fullName evidence="1">Peptidase S41-like protein</fullName>
    </submittedName>
</protein>